<feature type="non-terminal residue" evidence="1">
    <location>
        <position position="1"/>
    </location>
</feature>
<proteinExistence type="predicted"/>
<name>K8X8Y5_RHOOP</name>
<organism evidence="1 2">
    <name type="scientific">Rhodococcus opacus M213</name>
    <dbReference type="NCBI Taxonomy" id="1129896"/>
    <lineage>
        <taxon>Bacteria</taxon>
        <taxon>Bacillati</taxon>
        <taxon>Actinomycetota</taxon>
        <taxon>Actinomycetes</taxon>
        <taxon>Mycobacteriales</taxon>
        <taxon>Nocardiaceae</taxon>
        <taxon>Rhodococcus</taxon>
    </lineage>
</organism>
<dbReference type="Proteomes" id="UP000005951">
    <property type="component" value="Unassembled WGS sequence"/>
</dbReference>
<gene>
    <name evidence="1" type="ORF">WSS_A38311</name>
</gene>
<dbReference type="EMBL" id="AJYC02000159">
    <property type="protein sequence ID" value="EKT77291.1"/>
    <property type="molecule type" value="Genomic_DNA"/>
</dbReference>
<reference evidence="1 2" key="1">
    <citation type="journal article" date="2013" name="Genome Announc.">
        <title>Draft Genome Sequence of Rhodococcus opacus Strain M213 Shows a Diverse Catabolic Potential.</title>
        <authorList>
            <person name="Pathak A."/>
            <person name="Green S.J."/>
            <person name="Ogram A."/>
            <person name="Chauhan A."/>
        </authorList>
    </citation>
    <scope>NUCLEOTIDE SEQUENCE [LARGE SCALE GENOMIC DNA]</scope>
    <source>
        <strain evidence="1 2">M213</strain>
    </source>
</reference>
<evidence type="ECO:0000313" key="2">
    <source>
        <dbReference type="Proteomes" id="UP000005951"/>
    </source>
</evidence>
<sequence length="69" mass="6969">GSVDEPVTVENVEDSAAFGVGELVLRVCVTAAAVGSGAAGRVLSRAAVDRTRPANMVADLVVTPKPVYS</sequence>
<accession>K8X8Y5</accession>
<dbReference type="AlphaFoldDB" id="K8X8Y5"/>
<comment type="caution">
    <text evidence="1">The sequence shown here is derived from an EMBL/GenBank/DDBJ whole genome shotgun (WGS) entry which is preliminary data.</text>
</comment>
<protein>
    <submittedName>
        <fullName evidence="1">Uncharacterized protein</fullName>
    </submittedName>
</protein>
<evidence type="ECO:0000313" key="1">
    <source>
        <dbReference type="EMBL" id="EKT77291.1"/>
    </source>
</evidence>